<dbReference type="EMBL" id="MU118143">
    <property type="protein sequence ID" value="KAF9644372.1"/>
    <property type="molecule type" value="Genomic_DNA"/>
</dbReference>
<name>A0ACB6Z4C7_THEGA</name>
<sequence length="55" mass="6228">MKLVDHCAERSKRGCRLEHLVIEAPLNPPPNPASLLAPYVDHVEIREDILKDVND</sequence>
<accession>A0ACB6Z4C7</accession>
<reference evidence="1" key="2">
    <citation type="journal article" date="2020" name="Nat. Commun.">
        <title>Large-scale genome sequencing of mycorrhizal fungi provides insights into the early evolution of symbiotic traits.</title>
        <authorList>
            <person name="Miyauchi S."/>
            <person name="Kiss E."/>
            <person name="Kuo A."/>
            <person name="Drula E."/>
            <person name="Kohler A."/>
            <person name="Sanchez-Garcia M."/>
            <person name="Morin E."/>
            <person name="Andreopoulos B."/>
            <person name="Barry K.W."/>
            <person name="Bonito G."/>
            <person name="Buee M."/>
            <person name="Carver A."/>
            <person name="Chen C."/>
            <person name="Cichocki N."/>
            <person name="Clum A."/>
            <person name="Culley D."/>
            <person name="Crous P.W."/>
            <person name="Fauchery L."/>
            <person name="Girlanda M."/>
            <person name="Hayes R.D."/>
            <person name="Keri Z."/>
            <person name="LaButti K."/>
            <person name="Lipzen A."/>
            <person name="Lombard V."/>
            <person name="Magnuson J."/>
            <person name="Maillard F."/>
            <person name="Murat C."/>
            <person name="Nolan M."/>
            <person name="Ohm R.A."/>
            <person name="Pangilinan J."/>
            <person name="Pereira M.F."/>
            <person name="Perotto S."/>
            <person name="Peter M."/>
            <person name="Pfister S."/>
            <person name="Riley R."/>
            <person name="Sitrit Y."/>
            <person name="Stielow J.B."/>
            <person name="Szollosi G."/>
            <person name="Zifcakova L."/>
            <person name="Stursova M."/>
            <person name="Spatafora J.W."/>
            <person name="Tedersoo L."/>
            <person name="Vaario L.M."/>
            <person name="Yamada A."/>
            <person name="Yan M."/>
            <person name="Wang P."/>
            <person name="Xu J."/>
            <person name="Bruns T."/>
            <person name="Baldrian P."/>
            <person name="Vilgalys R."/>
            <person name="Dunand C."/>
            <person name="Henrissat B."/>
            <person name="Grigoriev I.V."/>
            <person name="Hibbett D."/>
            <person name="Nagy L.G."/>
            <person name="Martin F.M."/>
        </authorList>
    </citation>
    <scope>NUCLEOTIDE SEQUENCE</scope>
    <source>
        <strain evidence="1">P2</strain>
    </source>
</reference>
<dbReference type="Proteomes" id="UP000886501">
    <property type="component" value="Unassembled WGS sequence"/>
</dbReference>
<evidence type="ECO:0000313" key="2">
    <source>
        <dbReference type="Proteomes" id="UP000886501"/>
    </source>
</evidence>
<evidence type="ECO:0000313" key="1">
    <source>
        <dbReference type="EMBL" id="KAF9644372.1"/>
    </source>
</evidence>
<protein>
    <submittedName>
        <fullName evidence="1">Uncharacterized protein</fullName>
    </submittedName>
</protein>
<comment type="caution">
    <text evidence="1">The sequence shown here is derived from an EMBL/GenBank/DDBJ whole genome shotgun (WGS) entry which is preliminary data.</text>
</comment>
<proteinExistence type="predicted"/>
<reference evidence="1" key="1">
    <citation type="submission" date="2019-10" db="EMBL/GenBank/DDBJ databases">
        <authorList>
            <consortium name="DOE Joint Genome Institute"/>
            <person name="Kuo A."/>
            <person name="Miyauchi S."/>
            <person name="Kiss E."/>
            <person name="Drula E."/>
            <person name="Kohler A."/>
            <person name="Sanchez-Garcia M."/>
            <person name="Andreopoulos B."/>
            <person name="Barry K.W."/>
            <person name="Bonito G."/>
            <person name="Buee M."/>
            <person name="Carver A."/>
            <person name="Chen C."/>
            <person name="Cichocki N."/>
            <person name="Clum A."/>
            <person name="Culley D."/>
            <person name="Crous P.W."/>
            <person name="Fauchery L."/>
            <person name="Girlanda M."/>
            <person name="Hayes R."/>
            <person name="Keri Z."/>
            <person name="Labutti K."/>
            <person name="Lipzen A."/>
            <person name="Lombard V."/>
            <person name="Magnuson J."/>
            <person name="Maillard F."/>
            <person name="Morin E."/>
            <person name="Murat C."/>
            <person name="Nolan M."/>
            <person name="Ohm R."/>
            <person name="Pangilinan J."/>
            <person name="Pereira M."/>
            <person name="Perotto S."/>
            <person name="Peter M."/>
            <person name="Riley R."/>
            <person name="Sitrit Y."/>
            <person name="Stielow B."/>
            <person name="Szollosi G."/>
            <person name="Zifcakova L."/>
            <person name="Stursova M."/>
            <person name="Spatafora J.W."/>
            <person name="Tedersoo L."/>
            <person name="Vaario L.-M."/>
            <person name="Yamada A."/>
            <person name="Yan M."/>
            <person name="Wang P."/>
            <person name="Xu J."/>
            <person name="Bruns T."/>
            <person name="Baldrian P."/>
            <person name="Vilgalys R."/>
            <person name="Henrissat B."/>
            <person name="Grigoriev I.V."/>
            <person name="Hibbett D."/>
            <person name="Nagy L.G."/>
            <person name="Martin F.M."/>
        </authorList>
    </citation>
    <scope>NUCLEOTIDE SEQUENCE</scope>
    <source>
        <strain evidence="1">P2</strain>
    </source>
</reference>
<organism evidence="1 2">
    <name type="scientific">Thelephora ganbajun</name>
    <name type="common">Ganba fungus</name>
    <dbReference type="NCBI Taxonomy" id="370292"/>
    <lineage>
        <taxon>Eukaryota</taxon>
        <taxon>Fungi</taxon>
        <taxon>Dikarya</taxon>
        <taxon>Basidiomycota</taxon>
        <taxon>Agaricomycotina</taxon>
        <taxon>Agaricomycetes</taxon>
        <taxon>Thelephorales</taxon>
        <taxon>Thelephoraceae</taxon>
        <taxon>Thelephora</taxon>
    </lineage>
</organism>
<gene>
    <name evidence="1" type="ORF">BDM02DRAFT_3122005</name>
</gene>
<keyword evidence="2" id="KW-1185">Reference proteome</keyword>